<evidence type="ECO:0000256" key="9">
    <source>
        <dbReference type="ARBA" id="ARBA00022777"/>
    </source>
</evidence>
<accession>A0A0J1FR44</accession>
<name>A0A0J1FR44_9FIRM</name>
<proteinExistence type="predicted"/>
<dbReference type="EC" id="2.7.13.3" evidence="3"/>
<dbReference type="PATRIC" id="fig|476652.3.peg.2068"/>
<dbReference type="CDD" id="cd06225">
    <property type="entry name" value="HAMP"/>
    <property type="match status" value="1"/>
</dbReference>
<dbReference type="Pfam" id="PF00672">
    <property type="entry name" value="HAMP"/>
    <property type="match status" value="1"/>
</dbReference>
<dbReference type="PANTHER" id="PTHR45528:SF1">
    <property type="entry name" value="SENSOR HISTIDINE KINASE CPXA"/>
    <property type="match status" value="1"/>
</dbReference>
<keyword evidence="8" id="KW-0547">Nucleotide-binding</keyword>
<keyword evidence="10" id="KW-0067">ATP-binding</keyword>
<evidence type="ECO:0000256" key="5">
    <source>
        <dbReference type="ARBA" id="ARBA00022553"/>
    </source>
</evidence>
<evidence type="ECO:0000313" key="17">
    <source>
        <dbReference type="EMBL" id="KLU65960.1"/>
    </source>
</evidence>
<dbReference type="AlphaFoldDB" id="A0A0J1FR44"/>
<evidence type="ECO:0000256" key="13">
    <source>
        <dbReference type="ARBA" id="ARBA00023136"/>
    </source>
</evidence>
<dbReference type="InterPro" id="IPR036097">
    <property type="entry name" value="HisK_dim/P_sf"/>
</dbReference>
<evidence type="ECO:0000256" key="7">
    <source>
        <dbReference type="ARBA" id="ARBA00022692"/>
    </source>
</evidence>
<dbReference type="InterPro" id="IPR003660">
    <property type="entry name" value="HAMP_dom"/>
</dbReference>
<evidence type="ECO:0000259" key="16">
    <source>
        <dbReference type="PROSITE" id="PS50885"/>
    </source>
</evidence>
<keyword evidence="9" id="KW-0418">Kinase</keyword>
<feature type="transmembrane region" description="Helical" evidence="14">
    <location>
        <begin position="175"/>
        <end position="199"/>
    </location>
</feature>
<protein>
    <recommendedName>
        <fullName evidence="3">histidine kinase</fullName>
        <ecNumber evidence="3">2.7.13.3</ecNumber>
    </recommendedName>
</protein>
<dbReference type="SMART" id="SM00304">
    <property type="entry name" value="HAMP"/>
    <property type="match status" value="1"/>
</dbReference>
<feature type="domain" description="HAMP" evidence="16">
    <location>
        <begin position="196"/>
        <end position="248"/>
    </location>
</feature>
<dbReference type="InterPro" id="IPR003661">
    <property type="entry name" value="HisK_dim/P_dom"/>
</dbReference>
<keyword evidence="4" id="KW-1003">Cell membrane</keyword>
<comment type="caution">
    <text evidence="17">The sequence shown here is derived from an EMBL/GenBank/DDBJ whole genome shotgun (WGS) entry which is preliminary data.</text>
</comment>
<dbReference type="InterPro" id="IPR003594">
    <property type="entry name" value="HATPase_dom"/>
</dbReference>
<keyword evidence="18" id="KW-1185">Reference proteome</keyword>
<evidence type="ECO:0000256" key="14">
    <source>
        <dbReference type="SAM" id="Phobius"/>
    </source>
</evidence>
<dbReference type="PANTHER" id="PTHR45528">
    <property type="entry name" value="SENSOR HISTIDINE KINASE CPXA"/>
    <property type="match status" value="1"/>
</dbReference>
<evidence type="ECO:0000256" key="11">
    <source>
        <dbReference type="ARBA" id="ARBA00022989"/>
    </source>
</evidence>
<dbReference type="SMART" id="SM00387">
    <property type="entry name" value="HATPase_c"/>
    <property type="match status" value="1"/>
</dbReference>
<dbReference type="PROSITE" id="PS50885">
    <property type="entry name" value="HAMP"/>
    <property type="match status" value="1"/>
</dbReference>
<evidence type="ECO:0000256" key="1">
    <source>
        <dbReference type="ARBA" id="ARBA00000085"/>
    </source>
</evidence>
<dbReference type="SUPFAM" id="SSF47384">
    <property type="entry name" value="Homodimeric domain of signal transducing histidine kinase"/>
    <property type="match status" value="1"/>
</dbReference>
<evidence type="ECO:0000256" key="3">
    <source>
        <dbReference type="ARBA" id="ARBA00012438"/>
    </source>
</evidence>
<dbReference type="GO" id="GO:0005524">
    <property type="term" value="F:ATP binding"/>
    <property type="evidence" value="ECO:0007669"/>
    <property type="project" value="UniProtKB-KW"/>
</dbReference>
<keyword evidence="5" id="KW-0597">Phosphoprotein</keyword>
<dbReference type="Gene3D" id="1.10.287.130">
    <property type="match status" value="1"/>
</dbReference>
<dbReference type="STRING" id="476652.DEAC_c19990"/>
<keyword evidence="13 14" id="KW-0472">Membrane</keyword>
<feature type="domain" description="Histidine kinase" evidence="15">
    <location>
        <begin position="263"/>
        <end position="477"/>
    </location>
</feature>
<dbReference type="Proteomes" id="UP000036356">
    <property type="component" value="Unassembled WGS sequence"/>
</dbReference>
<feature type="transmembrane region" description="Helical" evidence="14">
    <location>
        <begin position="7"/>
        <end position="27"/>
    </location>
</feature>
<dbReference type="PRINTS" id="PR00344">
    <property type="entry name" value="BCTRLSENSOR"/>
</dbReference>
<evidence type="ECO:0000313" key="18">
    <source>
        <dbReference type="Proteomes" id="UP000036356"/>
    </source>
</evidence>
<evidence type="ECO:0000256" key="4">
    <source>
        <dbReference type="ARBA" id="ARBA00022475"/>
    </source>
</evidence>
<keyword evidence="7 14" id="KW-0812">Transmembrane</keyword>
<keyword evidence="12" id="KW-0902">Two-component regulatory system</keyword>
<dbReference type="GO" id="GO:0005886">
    <property type="term" value="C:plasma membrane"/>
    <property type="evidence" value="ECO:0007669"/>
    <property type="project" value="UniProtKB-SubCell"/>
</dbReference>
<evidence type="ECO:0000256" key="10">
    <source>
        <dbReference type="ARBA" id="ARBA00022840"/>
    </source>
</evidence>
<dbReference type="EMBL" id="LDZY01000006">
    <property type="protein sequence ID" value="KLU65960.1"/>
    <property type="molecule type" value="Genomic_DNA"/>
</dbReference>
<dbReference type="InterPro" id="IPR004358">
    <property type="entry name" value="Sig_transdc_His_kin-like_C"/>
</dbReference>
<evidence type="ECO:0000259" key="15">
    <source>
        <dbReference type="PROSITE" id="PS50109"/>
    </source>
</evidence>
<dbReference type="InterPro" id="IPR050398">
    <property type="entry name" value="HssS/ArlS-like"/>
</dbReference>
<dbReference type="SUPFAM" id="SSF55874">
    <property type="entry name" value="ATPase domain of HSP90 chaperone/DNA topoisomerase II/histidine kinase"/>
    <property type="match status" value="1"/>
</dbReference>
<dbReference type="InterPro" id="IPR005467">
    <property type="entry name" value="His_kinase_dom"/>
</dbReference>
<evidence type="ECO:0000256" key="2">
    <source>
        <dbReference type="ARBA" id="ARBA00004651"/>
    </source>
</evidence>
<dbReference type="CDD" id="cd00082">
    <property type="entry name" value="HisKA"/>
    <property type="match status" value="1"/>
</dbReference>
<evidence type="ECO:0000256" key="6">
    <source>
        <dbReference type="ARBA" id="ARBA00022679"/>
    </source>
</evidence>
<gene>
    <name evidence="17" type="primary">phoR_3</name>
    <name evidence="17" type="ORF">DEAC_c19990</name>
</gene>
<dbReference type="Pfam" id="PF02518">
    <property type="entry name" value="HATPase_c"/>
    <property type="match status" value="1"/>
</dbReference>
<dbReference type="PROSITE" id="PS50109">
    <property type="entry name" value="HIS_KIN"/>
    <property type="match status" value="1"/>
</dbReference>
<reference evidence="17 18" key="1">
    <citation type="submission" date="2015-06" db="EMBL/GenBank/DDBJ databases">
        <title>Draft genome of the moderately acidophilic sulfate reducer Candidatus Desulfosporosinus acididurans strain M1.</title>
        <authorList>
            <person name="Poehlein A."/>
            <person name="Petzsch P."/>
            <person name="Johnson B.D."/>
            <person name="Schloemann M."/>
            <person name="Daniel R."/>
            <person name="Muehling M."/>
        </authorList>
    </citation>
    <scope>NUCLEOTIDE SEQUENCE [LARGE SCALE GENOMIC DNA]</scope>
    <source>
        <strain evidence="17 18">M1</strain>
    </source>
</reference>
<keyword evidence="11 14" id="KW-1133">Transmembrane helix</keyword>
<dbReference type="SMART" id="SM00388">
    <property type="entry name" value="HisKA"/>
    <property type="match status" value="1"/>
</dbReference>
<comment type="subcellular location">
    <subcellularLocation>
        <location evidence="2">Cell membrane</location>
        <topology evidence="2">Multi-pass membrane protein</topology>
    </subcellularLocation>
</comment>
<evidence type="ECO:0000256" key="12">
    <source>
        <dbReference type="ARBA" id="ARBA00023012"/>
    </source>
</evidence>
<dbReference type="GO" id="GO:0000155">
    <property type="term" value="F:phosphorelay sensor kinase activity"/>
    <property type="evidence" value="ECO:0007669"/>
    <property type="project" value="InterPro"/>
</dbReference>
<dbReference type="FunFam" id="3.30.565.10:FF:000006">
    <property type="entry name" value="Sensor histidine kinase WalK"/>
    <property type="match status" value="1"/>
</dbReference>
<dbReference type="Pfam" id="PF00512">
    <property type="entry name" value="HisKA"/>
    <property type="match status" value="1"/>
</dbReference>
<comment type="catalytic activity">
    <reaction evidence="1">
        <text>ATP + protein L-histidine = ADP + protein N-phospho-L-histidine.</text>
        <dbReference type="EC" id="2.7.13.3"/>
    </reaction>
</comment>
<dbReference type="Gene3D" id="3.30.565.10">
    <property type="entry name" value="Histidine kinase-like ATPase, C-terminal domain"/>
    <property type="match status" value="1"/>
</dbReference>
<sequence length="478" mass="54766">MKFWQKVFLCNLFVIEILFISASIYLINNSFNINLNTEINSGISEQSRFCSSIETNFYLLKIQKTAGGHNVTVDKESIDSMISTYLSNIREQDIYYEIIDQDDQIIFSNLEMNISAKRDELNTISNKINYIIREVNQKEYLFITQRVDLDSHYYKVTCVKDISKIYINRQYLLDILIRLNIGLSLILIVVTLILSKVLLRPVNKLIRSTQTITEGNFSERVKIVTDDEIGVLSENFNRMAAVVEDKITQLEKISADKQRFIDNLAHELRTPLTSIIGYADFLRTTKYDEESFISSLTYIFQEGKRLEKLAFKLMDLIVLRNKDFKMKEEDLRELLLEVKDTLAPKLAAKGITLEIFSEVLKMKMDCDLIKVLLTNLVDNALKASKSGDKISVKAFKNDEAKIILEVKDMGIGIPKMEIPKVFEPFFMVDKSRSRANNGVGLGLSLCAEIAEIHDAKIEMESDLGKGTIIKVIFNQGFN</sequence>
<keyword evidence="6 17" id="KW-0808">Transferase</keyword>
<dbReference type="SUPFAM" id="SSF158472">
    <property type="entry name" value="HAMP domain-like"/>
    <property type="match status" value="1"/>
</dbReference>
<dbReference type="Gene3D" id="6.10.340.10">
    <property type="match status" value="1"/>
</dbReference>
<organism evidence="17 18">
    <name type="scientific">Desulfosporosinus acididurans</name>
    <dbReference type="NCBI Taxonomy" id="476652"/>
    <lineage>
        <taxon>Bacteria</taxon>
        <taxon>Bacillati</taxon>
        <taxon>Bacillota</taxon>
        <taxon>Clostridia</taxon>
        <taxon>Eubacteriales</taxon>
        <taxon>Desulfitobacteriaceae</taxon>
        <taxon>Desulfosporosinus</taxon>
    </lineage>
</organism>
<evidence type="ECO:0000256" key="8">
    <source>
        <dbReference type="ARBA" id="ARBA00022741"/>
    </source>
</evidence>
<dbReference type="InterPro" id="IPR036890">
    <property type="entry name" value="HATPase_C_sf"/>
</dbReference>